<evidence type="ECO:0000256" key="1">
    <source>
        <dbReference type="ARBA" id="ARBA00012787"/>
    </source>
</evidence>
<dbReference type="Proteomes" id="UP001626550">
    <property type="component" value="Unassembled WGS sequence"/>
</dbReference>
<keyword evidence="6" id="KW-1185">Reference proteome</keyword>
<feature type="domain" description="Pus10-like C-terminal" evidence="4">
    <location>
        <begin position="195"/>
        <end position="358"/>
    </location>
</feature>
<dbReference type="EMBL" id="JBJKFK010000502">
    <property type="protein sequence ID" value="KAL3316666.1"/>
    <property type="molecule type" value="Genomic_DNA"/>
</dbReference>
<dbReference type="Pfam" id="PF21238">
    <property type="entry name" value="Pus10_C"/>
    <property type="match status" value="1"/>
</dbReference>
<evidence type="ECO:0000256" key="2">
    <source>
        <dbReference type="ARBA" id="ARBA00022694"/>
    </source>
</evidence>
<dbReference type="PANTHER" id="PTHR21568:SF0">
    <property type="entry name" value="TRNA PSEUDOURIDINE SYNTHASE PUS10"/>
    <property type="match status" value="1"/>
</dbReference>
<comment type="caution">
    <text evidence="5">The sequence shown here is derived from an EMBL/GenBank/DDBJ whole genome shotgun (WGS) entry which is preliminary data.</text>
</comment>
<dbReference type="AlphaFoldDB" id="A0ABD2QAT3"/>
<evidence type="ECO:0000313" key="5">
    <source>
        <dbReference type="EMBL" id="KAL3316666.1"/>
    </source>
</evidence>
<evidence type="ECO:0000259" key="4">
    <source>
        <dbReference type="Pfam" id="PF21238"/>
    </source>
</evidence>
<accession>A0ABD2QAT3</accession>
<keyword evidence="3" id="KW-0413">Isomerase</keyword>
<gene>
    <name evidence="5" type="ORF">Ciccas_004683</name>
</gene>
<dbReference type="GO" id="GO:0008033">
    <property type="term" value="P:tRNA processing"/>
    <property type="evidence" value="ECO:0007669"/>
    <property type="project" value="UniProtKB-KW"/>
</dbReference>
<evidence type="ECO:0000313" key="6">
    <source>
        <dbReference type="Proteomes" id="UP001626550"/>
    </source>
</evidence>
<keyword evidence="2" id="KW-0819">tRNA processing</keyword>
<organism evidence="5 6">
    <name type="scientific">Cichlidogyrus casuarinus</name>
    <dbReference type="NCBI Taxonomy" id="1844966"/>
    <lineage>
        <taxon>Eukaryota</taxon>
        <taxon>Metazoa</taxon>
        <taxon>Spiralia</taxon>
        <taxon>Lophotrochozoa</taxon>
        <taxon>Platyhelminthes</taxon>
        <taxon>Monogenea</taxon>
        <taxon>Monopisthocotylea</taxon>
        <taxon>Dactylogyridea</taxon>
        <taxon>Ancyrocephalidae</taxon>
        <taxon>Cichlidogyrus</taxon>
    </lineage>
</organism>
<dbReference type="GO" id="GO:0160148">
    <property type="term" value="F:tRNA pseudouridine(55) synthase activity"/>
    <property type="evidence" value="ECO:0007669"/>
    <property type="project" value="UniProtKB-EC"/>
</dbReference>
<reference evidence="5 6" key="1">
    <citation type="submission" date="2024-11" db="EMBL/GenBank/DDBJ databases">
        <title>Adaptive evolution of stress response genes in parasites aligns with host niche diversity.</title>
        <authorList>
            <person name="Hahn C."/>
            <person name="Resl P."/>
        </authorList>
    </citation>
    <scope>NUCLEOTIDE SEQUENCE [LARGE SCALE GENOMIC DNA]</scope>
    <source>
        <strain evidence="5">EGGRZ-B1_66</strain>
        <tissue evidence="5">Body</tissue>
    </source>
</reference>
<protein>
    <recommendedName>
        <fullName evidence="1">tRNA pseudouridine(55) synthase</fullName>
        <ecNumber evidence="1">5.4.99.25</ecNumber>
    </recommendedName>
</protein>
<name>A0ABD2QAT3_9PLAT</name>
<dbReference type="InterPro" id="IPR048741">
    <property type="entry name" value="Pus10-like_C"/>
</dbReference>
<dbReference type="Gene3D" id="3.30.70.2510">
    <property type="match status" value="1"/>
</dbReference>
<dbReference type="InterPro" id="IPR039894">
    <property type="entry name" value="Pus10-like"/>
</dbReference>
<dbReference type="EC" id="5.4.99.25" evidence="1"/>
<proteinExistence type="predicted"/>
<dbReference type="FunFam" id="3.30.70.2510:FF:000001">
    <property type="entry name" value="tRNA pseudouridine synthase Pus10"/>
    <property type="match status" value="1"/>
</dbReference>
<dbReference type="PANTHER" id="PTHR21568">
    <property type="entry name" value="TRNA PSEUDOURIDINE SYNTHASE PUS10"/>
    <property type="match status" value="1"/>
</dbReference>
<sequence length="373" mass="42885">MEPLDFPIRDELVWAILSHQGAVEPALISKWRENTFQVKSALKWMLKNYLKDEFDKAVFVSTLEAANLKDLIPEWQDPVTAVIAIDTELDYSRSKSEKFCEVLVEAMSQFKNCDCENFCVKRQRLTKRKFWKIKDKEKIQDPPKFSRVKVQNMLKEIPPKYLVDDLLPLVQQSIGADVNPGCSSVVVSRPKPLIVAGRYVKLSRQLSQSPWFVDSDWKTETSVEQLLSEYVCRAAVMNQEDSAVKSVFVSSGREDIDVRCLGHGRPFILELSNYNRCPNEIAREFSSLKSSNNLDLLARLINSTSKGLILVRDLQFTNEKTAAAMMKAEDLEKVKNYRALCISTETPLTTEHFQRFCSQLNRQLPENFSWNQE</sequence>
<evidence type="ECO:0000256" key="3">
    <source>
        <dbReference type="ARBA" id="ARBA00023235"/>
    </source>
</evidence>